<dbReference type="Proteomes" id="UP000199147">
    <property type="component" value="Unassembled WGS sequence"/>
</dbReference>
<evidence type="ECO:0000256" key="1">
    <source>
        <dbReference type="SAM" id="SignalP"/>
    </source>
</evidence>
<reference evidence="3" key="1">
    <citation type="submission" date="2015-07" db="EMBL/GenBank/DDBJ databases">
        <authorList>
            <person name="Urmite Genomes"/>
        </authorList>
    </citation>
    <scope>NUCLEOTIDE SEQUENCE [LARGE SCALE GENOMIC DNA]</scope>
    <source>
        <strain evidence="3">type strain: ATCC 49404</strain>
    </source>
</reference>
<dbReference type="AlphaFoldDB" id="A0A0H5RWV2"/>
<evidence type="ECO:0000313" key="2">
    <source>
        <dbReference type="EMBL" id="CRZ18605.1"/>
    </source>
</evidence>
<feature type="chain" id="PRO_5005223509" evidence="1">
    <location>
        <begin position="24"/>
        <end position="107"/>
    </location>
</feature>
<dbReference type="RefSeq" id="WP_235625519.1">
    <property type="nucleotide sequence ID" value="NZ_CWKH01000003.1"/>
</dbReference>
<feature type="signal peptide" evidence="1">
    <location>
        <begin position="1"/>
        <end position="23"/>
    </location>
</feature>
<proteinExistence type="predicted"/>
<organism evidence="2 3">
    <name type="scientific">Mycolicibacterium neworleansense</name>
    <dbReference type="NCBI Taxonomy" id="146018"/>
    <lineage>
        <taxon>Bacteria</taxon>
        <taxon>Bacillati</taxon>
        <taxon>Actinomycetota</taxon>
        <taxon>Actinomycetes</taxon>
        <taxon>Mycobacteriales</taxon>
        <taxon>Mycobacteriaceae</taxon>
        <taxon>Mycolicibacterium</taxon>
    </lineage>
</organism>
<keyword evidence="1" id="KW-0732">Signal</keyword>
<evidence type="ECO:0000313" key="3">
    <source>
        <dbReference type="Proteomes" id="UP000199147"/>
    </source>
</evidence>
<accession>A0A0H5RWV2</accession>
<dbReference type="EMBL" id="CWKH01000003">
    <property type="protein sequence ID" value="CRZ18605.1"/>
    <property type="molecule type" value="Genomic_DNA"/>
</dbReference>
<sequence length="107" mass="11015" precursor="true">MNRNLKSVCVVGAGLCGLGTALAAPVAAAPTESTASQTISELESQGYRVILSKVGTKAIDDCTVSAVRQGRSVTGPQIPVGAAGITSFNPGQNLQYTTVYVDLDCRR</sequence>
<protein>
    <submittedName>
        <fullName evidence="2">Uncharacterized protein</fullName>
    </submittedName>
</protein>
<name>A0A0H5RWV2_9MYCO</name>
<keyword evidence="3" id="KW-1185">Reference proteome</keyword>
<gene>
    <name evidence="2" type="ORF">BN2156_05509</name>
</gene>